<gene>
    <name evidence="1" type="ORF">PAN0_008d3375</name>
</gene>
<evidence type="ECO:0000313" key="1">
    <source>
        <dbReference type="EMBL" id="GAK65158.1"/>
    </source>
</evidence>
<proteinExistence type="predicted"/>
<sequence>MGPSPASLSTISTNHRHLNIVFQVFNQQTESMSKRADEEARQPLLSNTDHDSQDPAQEQPHVPSASPELTNKEEDRHWLEKLVFKTRRRFFISVCILLGSLYAVTAILTGRPPWAGSHLPWTRTPEPYRSYELEEATRRLEQQPFCLPPANRLSLNDTRFVHDRSRDPNRLSWNRQTGALFDSLGHEFDQLAGSKVRGSSQRYRGSLHLAMSLSQGEPFYTRNVKAEAIPGLLGPTAHHADNRTFRSLALGKAISRLSVLASSAADRHVGPEELVQALRLRHSRIVTETKLSSASVASREAIVLETTFSDVHRFAQSIVALYHGESSAADSSLLSPHVMRNYLRRLEPTTDGTTSVTRSAFVAIRKSVVRRGGSALKGVGRHSAGGLRLQNRDRMLEIDVLTELTDEHELVVTLDLERGLTVTSLARLHEPRGSQTWASHGQQQVHVSEANLWDWMSRSADNIFHGLDWQSDDRLITTLSGTYRYQRQDSSAAQRLGGLGGIDWLEVDVSVDERSLWITRIELAATKAGSPTVSILRKYNVGGTADFFGGWTCTTDYSKNDLADCYRPHMGEDDSKCVCTDSGAGTTSNYRVGLWPTPSVRRSGSYEIPRAAIRIDGSSYMDQGVGGCPSLWTPDANQGVPEMDLLGYKLAFTEARYDGNGKMLKQAGLEWLDVGIDMVRISNDQPRW</sequence>
<name>A0A081CER2_PSEA2</name>
<keyword evidence="2" id="KW-1185">Reference proteome</keyword>
<dbReference type="Proteomes" id="UP000053758">
    <property type="component" value="Unassembled WGS sequence"/>
</dbReference>
<evidence type="ECO:0000313" key="2">
    <source>
        <dbReference type="Proteomes" id="UP000053758"/>
    </source>
</evidence>
<reference evidence="2" key="1">
    <citation type="journal article" date="2014" name="Genome Announc.">
        <title>Draft Genome Sequence of the Yeast Pseudozyma antarctica Type Strain JCM10317, a Producer of the Glycolipid Biosurfactants, Mannosylerythritol Lipids.</title>
        <authorList>
            <person name="Saika A."/>
            <person name="Koike H."/>
            <person name="Hori T."/>
            <person name="Fukuoka T."/>
            <person name="Sato S."/>
            <person name="Habe H."/>
            <person name="Kitamoto D."/>
            <person name="Morita T."/>
        </authorList>
    </citation>
    <scope>NUCLEOTIDE SEQUENCE [LARGE SCALE GENOMIC DNA]</scope>
    <source>
        <strain evidence="2">JCM 10317</strain>
    </source>
</reference>
<dbReference type="HOGENOM" id="CLU_417446_0_0_1"/>
<dbReference type="AlphaFoldDB" id="A0A081CER2"/>
<accession>A0A081CER2</accession>
<dbReference type="RefSeq" id="XP_014656362.1">
    <property type="nucleotide sequence ID" value="XM_014800876.1"/>
</dbReference>
<dbReference type="GeneID" id="26304341"/>
<dbReference type="OrthoDB" id="2545339at2759"/>
<protein>
    <submittedName>
        <fullName evidence="1">Uncharacterized protein</fullName>
    </submittedName>
</protein>
<dbReference type="EMBL" id="DF830075">
    <property type="protein sequence ID" value="GAK65158.1"/>
    <property type="molecule type" value="Genomic_DNA"/>
</dbReference>
<organism evidence="1 2">
    <name type="scientific">Pseudozyma antarctica</name>
    <name type="common">Yeast</name>
    <name type="synonym">Candida antarctica</name>
    <dbReference type="NCBI Taxonomy" id="84753"/>
    <lineage>
        <taxon>Eukaryota</taxon>
        <taxon>Fungi</taxon>
        <taxon>Dikarya</taxon>
        <taxon>Basidiomycota</taxon>
        <taxon>Ustilaginomycotina</taxon>
        <taxon>Ustilaginomycetes</taxon>
        <taxon>Ustilaginales</taxon>
        <taxon>Ustilaginaceae</taxon>
        <taxon>Moesziomyces</taxon>
    </lineage>
</organism>